<dbReference type="HAMAP" id="MF_00473">
    <property type="entry name" value="G6P_isomerase"/>
    <property type="match status" value="1"/>
</dbReference>
<dbReference type="UniPathway" id="UPA00138"/>
<dbReference type="SUPFAM" id="SSF53697">
    <property type="entry name" value="SIS domain"/>
    <property type="match status" value="1"/>
</dbReference>
<dbReference type="InterPro" id="IPR046348">
    <property type="entry name" value="SIS_dom_sf"/>
</dbReference>
<comment type="function">
    <text evidence="8">Catalyzes the reversible isomerization of glucose-6-phosphate to fructose-6-phosphate.</text>
</comment>
<proteinExistence type="inferred from homology"/>
<dbReference type="InterPro" id="IPR035482">
    <property type="entry name" value="SIS_PGI_2"/>
</dbReference>
<dbReference type="PANTHER" id="PTHR11469:SF1">
    <property type="entry name" value="GLUCOSE-6-PHOSPHATE ISOMERASE"/>
    <property type="match status" value="1"/>
</dbReference>
<dbReference type="EC" id="5.3.1.9" evidence="8"/>
<evidence type="ECO:0000256" key="2">
    <source>
        <dbReference type="ARBA" id="ARBA00006604"/>
    </source>
</evidence>
<reference evidence="10 11" key="1">
    <citation type="submission" date="2020-07" db="EMBL/GenBank/DDBJ databases">
        <title>isolation of Luteimonas sp. SJ-16.</title>
        <authorList>
            <person name="Huang X.-X."/>
            <person name="Xu L."/>
            <person name="Sun J.-Q."/>
        </authorList>
    </citation>
    <scope>NUCLEOTIDE SEQUENCE [LARGE SCALE GENOMIC DNA]</scope>
    <source>
        <strain evidence="10 11">SJ-16</strain>
    </source>
</reference>
<dbReference type="PRINTS" id="PR00662">
    <property type="entry name" value="G6PISOMERASE"/>
</dbReference>
<dbReference type="InterPro" id="IPR035476">
    <property type="entry name" value="SIS_PGI_1"/>
</dbReference>
<evidence type="ECO:0000256" key="3">
    <source>
        <dbReference type="ARBA" id="ARBA00022432"/>
    </source>
</evidence>
<evidence type="ECO:0000256" key="9">
    <source>
        <dbReference type="RuleBase" id="RU000612"/>
    </source>
</evidence>
<dbReference type="PROSITE" id="PS51463">
    <property type="entry name" value="P_GLUCOSE_ISOMERASE_3"/>
    <property type="match status" value="1"/>
</dbReference>
<dbReference type="NCBIfam" id="NF001211">
    <property type="entry name" value="PRK00179.1"/>
    <property type="match status" value="1"/>
</dbReference>
<evidence type="ECO:0000313" key="11">
    <source>
        <dbReference type="Proteomes" id="UP000589896"/>
    </source>
</evidence>
<keyword evidence="4 8" id="KW-0963">Cytoplasm</keyword>
<comment type="subcellular location">
    <subcellularLocation>
        <location evidence="8">Cytoplasm</location>
    </subcellularLocation>
</comment>
<keyword evidence="5 8" id="KW-0324">Glycolysis</keyword>
<keyword evidence="6 8" id="KW-0413">Isomerase</keyword>
<evidence type="ECO:0000256" key="1">
    <source>
        <dbReference type="ARBA" id="ARBA00004926"/>
    </source>
</evidence>
<dbReference type="GO" id="GO:0006094">
    <property type="term" value="P:gluconeogenesis"/>
    <property type="evidence" value="ECO:0007669"/>
    <property type="project" value="UniProtKB-UniRule"/>
</dbReference>
<evidence type="ECO:0000256" key="4">
    <source>
        <dbReference type="ARBA" id="ARBA00022490"/>
    </source>
</evidence>
<dbReference type="Proteomes" id="UP000589896">
    <property type="component" value="Unassembled WGS sequence"/>
</dbReference>
<dbReference type="GO" id="GO:0004347">
    <property type="term" value="F:glucose-6-phosphate isomerase activity"/>
    <property type="evidence" value="ECO:0007669"/>
    <property type="project" value="UniProtKB-UniRule"/>
</dbReference>
<comment type="similarity">
    <text evidence="2 8 9">Belongs to the GPI family.</text>
</comment>
<feature type="active site" description="Proton donor" evidence="8">
    <location>
        <position position="334"/>
    </location>
</feature>
<dbReference type="RefSeq" id="WP_180546006.1">
    <property type="nucleotide sequence ID" value="NZ_JACCJZ010000020.1"/>
</dbReference>
<comment type="catalytic activity">
    <reaction evidence="7 8 9">
        <text>alpha-D-glucose 6-phosphate = beta-D-fructose 6-phosphate</text>
        <dbReference type="Rhea" id="RHEA:11816"/>
        <dbReference type="ChEBI" id="CHEBI:57634"/>
        <dbReference type="ChEBI" id="CHEBI:58225"/>
        <dbReference type="EC" id="5.3.1.9"/>
    </reaction>
</comment>
<dbReference type="GO" id="GO:0048029">
    <property type="term" value="F:monosaccharide binding"/>
    <property type="evidence" value="ECO:0007669"/>
    <property type="project" value="TreeGrafter"/>
</dbReference>
<dbReference type="InterPro" id="IPR023096">
    <property type="entry name" value="G6P_Isomerase_C"/>
</dbReference>
<dbReference type="PROSITE" id="PS00765">
    <property type="entry name" value="P_GLUCOSE_ISOMERASE_1"/>
    <property type="match status" value="1"/>
</dbReference>
<dbReference type="GO" id="GO:0097367">
    <property type="term" value="F:carbohydrate derivative binding"/>
    <property type="evidence" value="ECO:0007669"/>
    <property type="project" value="InterPro"/>
</dbReference>
<dbReference type="Gene3D" id="1.10.1390.10">
    <property type="match status" value="1"/>
</dbReference>
<evidence type="ECO:0000256" key="7">
    <source>
        <dbReference type="ARBA" id="ARBA00029321"/>
    </source>
</evidence>
<comment type="caution">
    <text evidence="10">The sequence shown here is derived from an EMBL/GenBank/DDBJ whole genome shotgun (WGS) entry which is preliminary data.</text>
</comment>
<feature type="active site" evidence="8">
    <location>
        <position position="474"/>
    </location>
</feature>
<comment type="pathway">
    <text evidence="8">Carbohydrate biosynthesis; gluconeogenesis.</text>
</comment>
<organism evidence="10 11">
    <name type="scientific">Luteimonas deserti</name>
    <dbReference type="NCBI Taxonomy" id="2752306"/>
    <lineage>
        <taxon>Bacteria</taxon>
        <taxon>Pseudomonadati</taxon>
        <taxon>Pseudomonadota</taxon>
        <taxon>Gammaproteobacteria</taxon>
        <taxon>Lysobacterales</taxon>
        <taxon>Lysobacteraceae</taxon>
        <taxon>Luteimonas</taxon>
    </lineage>
</organism>
<evidence type="ECO:0000256" key="6">
    <source>
        <dbReference type="ARBA" id="ARBA00023235"/>
    </source>
</evidence>
<name>A0A7Z0QS94_9GAMM</name>
<dbReference type="GO" id="GO:0051156">
    <property type="term" value="P:glucose 6-phosphate metabolic process"/>
    <property type="evidence" value="ECO:0007669"/>
    <property type="project" value="TreeGrafter"/>
</dbReference>
<comment type="pathway">
    <text evidence="1 8 9">Carbohydrate degradation; glycolysis; D-glyceraldehyde 3-phosphate and glycerone phosphate from D-glucose: step 2/4.</text>
</comment>
<dbReference type="AlphaFoldDB" id="A0A7Z0QS94"/>
<evidence type="ECO:0000256" key="5">
    <source>
        <dbReference type="ARBA" id="ARBA00023152"/>
    </source>
</evidence>
<dbReference type="UniPathway" id="UPA00109">
    <property type="reaction ID" value="UER00181"/>
</dbReference>
<dbReference type="InterPro" id="IPR018189">
    <property type="entry name" value="Phosphoglucose_isomerase_CS"/>
</dbReference>
<sequence length="510" mass="54148">MATAAQRIDSTLAPHARRLAQARIEALVSADAGRPHDYALRIGGLYASFARQRLDGDARAALLALGEAAGLRDAFRRLFDGATVNTSEHRAALHVALRSALSETVIARDAHAEATAARARMADLVAALEASDVTDIVNVGIGGSDLGPRLVVDALKDFGTGRFRVHFLTNVDGSDAQHLLAGLEPARTAAILVSKTFSTQETLLNGAVVRDWLGGSERIYAVSANVPRAEAFGVAPERVLPMWDWVGGRYSLWSAVGFSIALAVGMDGFDALLAGAAEMDAHALDAPLAQNLPVQHALTAIWNRNALGLSTHAVLPYDERLALLPAYLQQLVMESLGKSVTPDGVPVGLDTVPVLWGGPGTNSQHSFFQALHQGTQTVPADFIGVVNPAHPHADNHAALLSNLLAQTEALANGYQAEDPQKSYPGNRPSTLLLLDRLEPRSLGALIALYEHSVYAQSVLWGINAFDQWGVELGKRIAGELLPAVQGEDVAVADPVTRALLDEIRARTARG</sequence>
<dbReference type="Pfam" id="PF00342">
    <property type="entry name" value="PGI"/>
    <property type="match status" value="1"/>
</dbReference>
<dbReference type="EMBL" id="JACCJZ010000020">
    <property type="protein sequence ID" value="NYZ63808.1"/>
    <property type="molecule type" value="Genomic_DNA"/>
</dbReference>
<dbReference type="PROSITE" id="PS00174">
    <property type="entry name" value="P_GLUCOSE_ISOMERASE_2"/>
    <property type="match status" value="1"/>
</dbReference>
<dbReference type="PANTHER" id="PTHR11469">
    <property type="entry name" value="GLUCOSE-6-PHOSPHATE ISOMERASE"/>
    <property type="match status" value="1"/>
</dbReference>
<dbReference type="GO" id="GO:0006096">
    <property type="term" value="P:glycolytic process"/>
    <property type="evidence" value="ECO:0007669"/>
    <property type="project" value="UniProtKB-UniRule"/>
</dbReference>
<keyword evidence="3 8" id="KW-0312">Gluconeogenesis</keyword>
<accession>A0A7Z0QS94</accession>
<dbReference type="GO" id="GO:0005829">
    <property type="term" value="C:cytosol"/>
    <property type="evidence" value="ECO:0007669"/>
    <property type="project" value="TreeGrafter"/>
</dbReference>
<evidence type="ECO:0000256" key="8">
    <source>
        <dbReference type="HAMAP-Rule" id="MF_00473"/>
    </source>
</evidence>
<gene>
    <name evidence="8 10" type="primary">pgi</name>
    <name evidence="10" type="ORF">H0E82_13730</name>
</gene>
<feature type="active site" evidence="8">
    <location>
        <position position="365"/>
    </location>
</feature>
<keyword evidence="11" id="KW-1185">Reference proteome</keyword>
<protein>
    <recommendedName>
        <fullName evidence="8">Glucose-6-phosphate isomerase</fullName>
        <shortName evidence="8">GPI</shortName>
        <ecNumber evidence="8">5.3.1.9</ecNumber>
    </recommendedName>
    <alternativeName>
        <fullName evidence="8">Phosphoglucose isomerase</fullName>
        <shortName evidence="8">PGI</shortName>
    </alternativeName>
    <alternativeName>
        <fullName evidence="8">Phosphohexose isomerase</fullName>
        <shortName evidence="8">PHI</shortName>
    </alternativeName>
</protein>
<dbReference type="CDD" id="cd05015">
    <property type="entry name" value="SIS_PGI_1"/>
    <property type="match status" value="1"/>
</dbReference>
<dbReference type="CDD" id="cd05016">
    <property type="entry name" value="SIS_PGI_2"/>
    <property type="match status" value="1"/>
</dbReference>
<evidence type="ECO:0000313" key="10">
    <source>
        <dbReference type="EMBL" id="NYZ63808.1"/>
    </source>
</evidence>
<dbReference type="Gene3D" id="3.40.50.10490">
    <property type="entry name" value="Glucose-6-phosphate isomerase like protein, domain 1"/>
    <property type="match status" value="2"/>
</dbReference>
<dbReference type="InterPro" id="IPR001672">
    <property type="entry name" value="G6P_Isomerase"/>
</dbReference>